<proteinExistence type="predicted"/>
<organism evidence="2 3">
    <name type="scientific">Nocardioides furvisabuli</name>
    <dbReference type="NCBI Taxonomy" id="375542"/>
    <lineage>
        <taxon>Bacteria</taxon>
        <taxon>Bacillati</taxon>
        <taxon>Actinomycetota</taxon>
        <taxon>Actinomycetes</taxon>
        <taxon>Propionibacteriales</taxon>
        <taxon>Nocardioidaceae</taxon>
        <taxon>Nocardioides</taxon>
    </lineage>
</organism>
<dbReference type="Proteomes" id="UP001501161">
    <property type="component" value="Unassembled WGS sequence"/>
</dbReference>
<reference evidence="3" key="1">
    <citation type="journal article" date="2019" name="Int. J. Syst. Evol. Microbiol.">
        <title>The Global Catalogue of Microorganisms (GCM) 10K type strain sequencing project: providing services to taxonomists for standard genome sequencing and annotation.</title>
        <authorList>
            <consortium name="The Broad Institute Genomics Platform"/>
            <consortium name="The Broad Institute Genome Sequencing Center for Infectious Disease"/>
            <person name="Wu L."/>
            <person name="Ma J."/>
        </authorList>
    </citation>
    <scope>NUCLEOTIDE SEQUENCE [LARGE SCALE GENOMIC DNA]</scope>
    <source>
        <strain evidence="3">JCM 13813</strain>
    </source>
</reference>
<evidence type="ECO:0000256" key="1">
    <source>
        <dbReference type="SAM" id="MobiDB-lite"/>
    </source>
</evidence>
<feature type="region of interest" description="Disordered" evidence="1">
    <location>
        <begin position="1"/>
        <end position="30"/>
    </location>
</feature>
<accession>A0ABP5J1R8</accession>
<protein>
    <submittedName>
        <fullName evidence="2">Uncharacterized protein</fullName>
    </submittedName>
</protein>
<name>A0ABP5J1R8_9ACTN</name>
<keyword evidence="3" id="KW-1185">Reference proteome</keyword>
<gene>
    <name evidence="2" type="ORF">GCM10009726_24480</name>
</gene>
<dbReference type="EMBL" id="BAAAMQ010000012">
    <property type="protein sequence ID" value="GAA2109545.1"/>
    <property type="molecule type" value="Genomic_DNA"/>
</dbReference>
<sequence>MIEAVQSGSHGPRPPYGPDGPGAAAELTPEGRDSLFGYEVLSAWMGRAGSDRNPFSSRLAVVGREPKQKLTVTRPEDLGRDHTATVVATGGKEDVVPIRAGKATLQTIEDSEDIASVVIRDRDGRPVALTGRLGRVASNAPQ</sequence>
<evidence type="ECO:0000313" key="2">
    <source>
        <dbReference type="EMBL" id="GAA2109545.1"/>
    </source>
</evidence>
<evidence type="ECO:0000313" key="3">
    <source>
        <dbReference type="Proteomes" id="UP001501161"/>
    </source>
</evidence>
<comment type="caution">
    <text evidence="2">The sequence shown here is derived from an EMBL/GenBank/DDBJ whole genome shotgun (WGS) entry which is preliminary data.</text>
</comment>